<keyword evidence="1" id="KW-0812">Transmembrane</keyword>
<protein>
    <submittedName>
        <fullName evidence="2">Uncharacterized protein</fullName>
    </submittedName>
</protein>
<name>K1XXE1_9BACT</name>
<proteinExistence type="predicted"/>
<keyword evidence="1" id="KW-1133">Transmembrane helix</keyword>
<evidence type="ECO:0000313" key="2">
    <source>
        <dbReference type="EMBL" id="EKD25043.1"/>
    </source>
</evidence>
<reference evidence="2" key="1">
    <citation type="journal article" date="2012" name="Science">
        <title>Fermentation, hydrogen, and sulfur metabolism in multiple uncultivated bacterial phyla.</title>
        <authorList>
            <person name="Wrighton K.C."/>
            <person name="Thomas B.C."/>
            <person name="Sharon I."/>
            <person name="Miller C.S."/>
            <person name="Castelle C.J."/>
            <person name="VerBerkmoes N.C."/>
            <person name="Wilkins M.J."/>
            <person name="Hettich R.L."/>
            <person name="Lipton M.S."/>
            <person name="Williams K.H."/>
            <person name="Long P.E."/>
            <person name="Banfield J.F."/>
        </authorList>
    </citation>
    <scope>NUCLEOTIDE SEQUENCE [LARGE SCALE GENOMIC DNA]</scope>
</reference>
<gene>
    <name evidence="2" type="ORF">ACD_80C00129G0008</name>
</gene>
<organism evidence="2">
    <name type="scientific">uncultured bacterium</name>
    <name type="common">gcode 4</name>
    <dbReference type="NCBI Taxonomy" id="1234023"/>
    <lineage>
        <taxon>Bacteria</taxon>
        <taxon>environmental samples</taxon>
    </lineage>
</organism>
<evidence type="ECO:0000256" key="1">
    <source>
        <dbReference type="SAM" id="Phobius"/>
    </source>
</evidence>
<comment type="caution">
    <text evidence="2">The sequence shown here is derived from an EMBL/GenBank/DDBJ whole genome shotgun (WGS) entry which is preliminary data.</text>
</comment>
<dbReference type="AlphaFoldDB" id="K1XXE1"/>
<keyword evidence="1" id="KW-0472">Membrane</keyword>
<sequence length="153" mass="17668">MNKIKKDIVAHIQKHHKKYIFGTGVGFGLVIVKIIAISGVLLGMTAIVSRSNTINNENEEIFQAITVFNKMDDLLHQRCPRTHQLWLIWHVAGFDEAEKMFHNAKNLNEKFRAAALLNEVVQKQDEFLHKMGGIEPEEDEMWHLLDIQFHAIK</sequence>
<feature type="transmembrane region" description="Helical" evidence="1">
    <location>
        <begin position="20"/>
        <end position="48"/>
    </location>
</feature>
<accession>K1XXE1</accession>
<dbReference type="EMBL" id="AMFJ01036136">
    <property type="protein sequence ID" value="EKD25043.1"/>
    <property type="molecule type" value="Genomic_DNA"/>
</dbReference>